<evidence type="ECO:0000313" key="2">
    <source>
        <dbReference type="Proteomes" id="UP000752696"/>
    </source>
</evidence>
<accession>A0A6V7GZU2</accession>
<dbReference type="Proteomes" id="UP000752696">
    <property type="component" value="Unassembled WGS sequence"/>
</dbReference>
<reference evidence="1" key="1">
    <citation type="submission" date="2020-07" db="EMBL/GenBank/DDBJ databases">
        <authorList>
            <person name="Nazaruddin N."/>
        </authorList>
    </citation>
    <scope>NUCLEOTIDE SEQUENCE</scope>
</reference>
<proteinExistence type="predicted"/>
<sequence>MEIFISFQHSPLKHRFSEKLTQLRLHKSFAQNSVTTFYGVCRAKRVVLLRTSET</sequence>
<dbReference type="EMBL" id="CAJDYZ010005468">
    <property type="protein sequence ID" value="CAD1472512.1"/>
    <property type="molecule type" value="Genomic_DNA"/>
</dbReference>
<keyword evidence="2" id="KW-1185">Reference proteome</keyword>
<comment type="caution">
    <text evidence="1">The sequence shown here is derived from an EMBL/GenBank/DDBJ whole genome shotgun (WGS) entry which is preliminary data.</text>
</comment>
<evidence type="ECO:0000313" key="1">
    <source>
        <dbReference type="EMBL" id="CAD1472512.1"/>
    </source>
</evidence>
<protein>
    <submittedName>
        <fullName evidence="1">Uncharacterized protein</fullName>
    </submittedName>
</protein>
<dbReference type="AlphaFoldDB" id="A0A6V7GZU2"/>
<name>A0A6V7GZU2_9HYME</name>
<gene>
    <name evidence="1" type="ORF">MHI_LOCUS303664</name>
</gene>
<organism evidence="1 2">
    <name type="scientific">Heterotrigona itama</name>
    <dbReference type="NCBI Taxonomy" id="395501"/>
    <lineage>
        <taxon>Eukaryota</taxon>
        <taxon>Metazoa</taxon>
        <taxon>Ecdysozoa</taxon>
        <taxon>Arthropoda</taxon>
        <taxon>Hexapoda</taxon>
        <taxon>Insecta</taxon>
        <taxon>Pterygota</taxon>
        <taxon>Neoptera</taxon>
        <taxon>Endopterygota</taxon>
        <taxon>Hymenoptera</taxon>
        <taxon>Apocrita</taxon>
        <taxon>Aculeata</taxon>
        <taxon>Apoidea</taxon>
        <taxon>Anthophila</taxon>
        <taxon>Apidae</taxon>
        <taxon>Heterotrigona</taxon>
    </lineage>
</organism>